<proteinExistence type="predicted"/>
<evidence type="ECO:0000313" key="1">
    <source>
        <dbReference type="EMBL" id="TRX91670.1"/>
    </source>
</evidence>
<dbReference type="Proteomes" id="UP000319160">
    <property type="component" value="Unassembled WGS sequence"/>
</dbReference>
<organism evidence="1 2">
    <name type="scientific">Xylaria flabelliformis</name>
    <dbReference type="NCBI Taxonomy" id="2512241"/>
    <lineage>
        <taxon>Eukaryota</taxon>
        <taxon>Fungi</taxon>
        <taxon>Dikarya</taxon>
        <taxon>Ascomycota</taxon>
        <taxon>Pezizomycotina</taxon>
        <taxon>Sordariomycetes</taxon>
        <taxon>Xylariomycetidae</taxon>
        <taxon>Xylariales</taxon>
        <taxon>Xylariaceae</taxon>
        <taxon>Xylaria</taxon>
    </lineage>
</organism>
<evidence type="ECO:0000313" key="2">
    <source>
        <dbReference type="Proteomes" id="UP000319160"/>
    </source>
</evidence>
<sequence>MPGSPAGHLSVQILESPVIKGDVRAIVFASQSSHELPSSVDTPGGRDLLLATISGNGENGMNGEDGVDGWDGVNGVNASETTEAMVLTEAMAASPLSPMF</sequence>
<dbReference type="EMBL" id="VFLP01000043">
    <property type="protein sequence ID" value="TRX91670.1"/>
    <property type="molecule type" value="Genomic_DNA"/>
</dbReference>
<comment type="caution">
    <text evidence="1">The sequence shown here is derived from an EMBL/GenBank/DDBJ whole genome shotgun (WGS) entry which is preliminary data.</text>
</comment>
<gene>
    <name evidence="1" type="ORF">FHL15_007452</name>
</gene>
<dbReference type="AlphaFoldDB" id="A0A553HUN9"/>
<reference evidence="2" key="1">
    <citation type="submission" date="2019-06" db="EMBL/GenBank/DDBJ databases">
        <title>Draft genome sequence of the griseofulvin-producing fungus Xylaria cubensis strain G536.</title>
        <authorList>
            <person name="Mead M.E."/>
            <person name="Raja H.A."/>
            <person name="Steenwyk J.L."/>
            <person name="Knowles S.L."/>
            <person name="Oberlies N.H."/>
            <person name="Rokas A."/>
        </authorList>
    </citation>
    <scope>NUCLEOTIDE SEQUENCE [LARGE SCALE GENOMIC DNA]</scope>
    <source>
        <strain evidence="2">G536</strain>
    </source>
</reference>
<dbReference type="STRING" id="2512241.A0A553HUN9"/>
<dbReference type="OrthoDB" id="5319158at2759"/>
<accession>A0A553HUN9</accession>
<name>A0A553HUN9_9PEZI</name>
<keyword evidence="2" id="KW-1185">Reference proteome</keyword>
<protein>
    <submittedName>
        <fullName evidence="1">Uncharacterized protein</fullName>
    </submittedName>
</protein>